<name>A0A453LRE5_AEGTS</name>
<keyword evidence="2" id="KW-1185">Reference proteome</keyword>
<accession>A0A453LRE5</accession>
<protein>
    <recommendedName>
        <fullName evidence="3">Protein kinase domain-containing protein</fullName>
    </recommendedName>
</protein>
<reference evidence="2" key="2">
    <citation type="journal article" date="2017" name="Nat. Plants">
        <title>The Aegilops tauschii genome reveals multiple impacts of transposons.</title>
        <authorList>
            <person name="Zhao G."/>
            <person name="Zou C."/>
            <person name="Li K."/>
            <person name="Wang K."/>
            <person name="Li T."/>
            <person name="Gao L."/>
            <person name="Zhang X."/>
            <person name="Wang H."/>
            <person name="Yang Z."/>
            <person name="Liu X."/>
            <person name="Jiang W."/>
            <person name="Mao L."/>
            <person name="Kong X."/>
            <person name="Jiao Y."/>
            <person name="Jia J."/>
        </authorList>
    </citation>
    <scope>NUCLEOTIDE SEQUENCE [LARGE SCALE GENOMIC DNA]</scope>
    <source>
        <strain evidence="2">cv. AL8/78</strain>
    </source>
</reference>
<evidence type="ECO:0000313" key="1">
    <source>
        <dbReference type="EnsemblPlants" id="AET5Gv20894300.1"/>
    </source>
</evidence>
<evidence type="ECO:0000313" key="2">
    <source>
        <dbReference type="Proteomes" id="UP000015105"/>
    </source>
</evidence>
<dbReference type="AlphaFoldDB" id="A0A453LRE5"/>
<reference evidence="1" key="3">
    <citation type="journal article" date="2017" name="Nature">
        <title>Genome sequence of the progenitor of the wheat D genome Aegilops tauschii.</title>
        <authorList>
            <person name="Luo M.C."/>
            <person name="Gu Y.Q."/>
            <person name="Puiu D."/>
            <person name="Wang H."/>
            <person name="Twardziok S.O."/>
            <person name="Deal K.R."/>
            <person name="Huo N."/>
            <person name="Zhu T."/>
            <person name="Wang L."/>
            <person name="Wang Y."/>
            <person name="McGuire P.E."/>
            <person name="Liu S."/>
            <person name="Long H."/>
            <person name="Ramasamy R.K."/>
            <person name="Rodriguez J.C."/>
            <person name="Van S.L."/>
            <person name="Yuan L."/>
            <person name="Wang Z."/>
            <person name="Xia Z."/>
            <person name="Xiao L."/>
            <person name="Anderson O.D."/>
            <person name="Ouyang S."/>
            <person name="Liang Y."/>
            <person name="Zimin A.V."/>
            <person name="Pertea G."/>
            <person name="Qi P."/>
            <person name="Bennetzen J.L."/>
            <person name="Dai X."/>
            <person name="Dawson M.W."/>
            <person name="Muller H.G."/>
            <person name="Kugler K."/>
            <person name="Rivarola-Duarte L."/>
            <person name="Spannagl M."/>
            <person name="Mayer K.F.X."/>
            <person name="Lu F.H."/>
            <person name="Bevan M.W."/>
            <person name="Leroy P."/>
            <person name="Li P."/>
            <person name="You F.M."/>
            <person name="Sun Q."/>
            <person name="Liu Z."/>
            <person name="Lyons E."/>
            <person name="Wicker T."/>
            <person name="Salzberg S.L."/>
            <person name="Devos K.M."/>
            <person name="Dvorak J."/>
        </authorList>
    </citation>
    <scope>NUCLEOTIDE SEQUENCE [LARGE SCALE GENOMIC DNA]</scope>
    <source>
        <strain evidence="1">cv. AL8/78</strain>
    </source>
</reference>
<reference evidence="2" key="1">
    <citation type="journal article" date="2014" name="Science">
        <title>Ancient hybridizations among the ancestral genomes of bread wheat.</title>
        <authorList>
            <consortium name="International Wheat Genome Sequencing Consortium,"/>
            <person name="Marcussen T."/>
            <person name="Sandve S.R."/>
            <person name="Heier L."/>
            <person name="Spannagl M."/>
            <person name="Pfeifer M."/>
            <person name="Jakobsen K.S."/>
            <person name="Wulff B.B."/>
            <person name="Steuernagel B."/>
            <person name="Mayer K.F."/>
            <person name="Olsen O.A."/>
        </authorList>
    </citation>
    <scope>NUCLEOTIDE SEQUENCE [LARGE SCALE GENOMIC DNA]</scope>
    <source>
        <strain evidence="2">cv. AL8/78</strain>
    </source>
</reference>
<dbReference type="EnsemblPlants" id="AET5Gv20894300.1">
    <property type="protein sequence ID" value="AET5Gv20894300.1"/>
    <property type="gene ID" value="AET5Gv20894300"/>
</dbReference>
<dbReference type="Gramene" id="AET5Gv20894300.1">
    <property type="protein sequence ID" value="AET5Gv20894300.1"/>
    <property type="gene ID" value="AET5Gv20894300"/>
</dbReference>
<reference evidence="1" key="5">
    <citation type="journal article" date="2021" name="G3 (Bethesda)">
        <title>Aegilops tauschii genome assembly Aet v5.0 features greater sequence contiguity and improved annotation.</title>
        <authorList>
            <person name="Wang L."/>
            <person name="Zhu T."/>
            <person name="Rodriguez J.C."/>
            <person name="Deal K.R."/>
            <person name="Dubcovsky J."/>
            <person name="McGuire P.E."/>
            <person name="Lux T."/>
            <person name="Spannagl M."/>
            <person name="Mayer K.F.X."/>
            <person name="Baldrich P."/>
            <person name="Meyers B.C."/>
            <person name="Huo N."/>
            <person name="Gu Y.Q."/>
            <person name="Zhou H."/>
            <person name="Devos K.M."/>
            <person name="Bennetzen J.L."/>
            <person name="Unver T."/>
            <person name="Budak H."/>
            <person name="Gulick P.J."/>
            <person name="Galiba G."/>
            <person name="Kalapos B."/>
            <person name="Nelson D.R."/>
            <person name="Li P."/>
            <person name="You F.M."/>
            <person name="Luo M.C."/>
            <person name="Dvorak J."/>
        </authorList>
    </citation>
    <scope>NUCLEOTIDE SEQUENCE [LARGE SCALE GENOMIC DNA]</scope>
    <source>
        <strain evidence="1">cv. AL8/78</strain>
    </source>
</reference>
<reference evidence="1" key="4">
    <citation type="submission" date="2019-03" db="UniProtKB">
        <authorList>
            <consortium name="EnsemblPlants"/>
        </authorList>
    </citation>
    <scope>IDENTIFICATION</scope>
</reference>
<evidence type="ECO:0008006" key="3">
    <source>
        <dbReference type="Google" id="ProtNLM"/>
    </source>
</evidence>
<organism evidence="1 2">
    <name type="scientific">Aegilops tauschii subsp. strangulata</name>
    <name type="common">Goatgrass</name>
    <dbReference type="NCBI Taxonomy" id="200361"/>
    <lineage>
        <taxon>Eukaryota</taxon>
        <taxon>Viridiplantae</taxon>
        <taxon>Streptophyta</taxon>
        <taxon>Embryophyta</taxon>
        <taxon>Tracheophyta</taxon>
        <taxon>Spermatophyta</taxon>
        <taxon>Magnoliopsida</taxon>
        <taxon>Liliopsida</taxon>
        <taxon>Poales</taxon>
        <taxon>Poaceae</taxon>
        <taxon>BOP clade</taxon>
        <taxon>Pooideae</taxon>
        <taxon>Triticodae</taxon>
        <taxon>Triticeae</taxon>
        <taxon>Triticinae</taxon>
        <taxon>Aegilops</taxon>
    </lineage>
</organism>
<dbReference type="Proteomes" id="UP000015105">
    <property type="component" value="Chromosome 5D"/>
</dbReference>
<sequence>YGCFIFEMLTLRIPYEGLPDSEIYDLIKVRPLHQKLALVYFVFACCFG</sequence>
<proteinExistence type="predicted"/>